<evidence type="ECO:0000313" key="11">
    <source>
        <dbReference type="Proteomes" id="UP000669060"/>
    </source>
</evidence>
<gene>
    <name evidence="10" type="primary">phnC</name>
    <name evidence="10" type="ORF">JFY56_11280</name>
</gene>
<dbReference type="InterPro" id="IPR050086">
    <property type="entry name" value="MetN_ABC_transporter-like"/>
</dbReference>
<dbReference type="InterPro" id="IPR003593">
    <property type="entry name" value="AAA+_ATPase"/>
</dbReference>
<feature type="domain" description="ABC transporter" evidence="9">
    <location>
        <begin position="5"/>
        <end position="251"/>
    </location>
</feature>
<dbReference type="CDD" id="cd03256">
    <property type="entry name" value="ABC_PhnC_transporter"/>
    <property type="match status" value="1"/>
</dbReference>
<dbReference type="PANTHER" id="PTHR43166:SF6">
    <property type="entry name" value="PHOSPHONATES IMPORT ATP-BINDING PROTEIN PHNC"/>
    <property type="match status" value="1"/>
</dbReference>
<dbReference type="EMBL" id="JAELYA010000004">
    <property type="protein sequence ID" value="MBO3275806.1"/>
    <property type="molecule type" value="Genomic_DNA"/>
</dbReference>
<evidence type="ECO:0000256" key="6">
    <source>
        <dbReference type="ARBA" id="ARBA00022840"/>
    </source>
</evidence>
<evidence type="ECO:0000256" key="7">
    <source>
        <dbReference type="ARBA" id="ARBA00022967"/>
    </source>
</evidence>
<keyword evidence="2" id="KW-0813">Transport</keyword>
<proteinExistence type="predicted"/>
<evidence type="ECO:0000256" key="3">
    <source>
        <dbReference type="ARBA" id="ARBA00022475"/>
    </source>
</evidence>
<dbReference type="NCBIfam" id="TIGR02315">
    <property type="entry name" value="ABC_phnC"/>
    <property type="match status" value="1"/>
</dbReference>
<keyword evidence="7" id="KW-1278">Translocase</keyword>
<evidence type="ECO:0000256" key="5">
    <source>
        <dbReference type="ARBA" id="ARBA00022741"/>
    </source>
</evidence>
<name>A0ABS3TQ80_9PSED</name>
<dbReference type="SMART" id="SM00382">
    <property type="entry name" value="AAA"/>
    <property type="match status" value="1"/>
</dbReference>
<dbReference type="InterPro" id="IPR017871">
    <property type="entry name" value="ABC_transporter-like_CS"/>
</dbReference>
<keyword evidence="4" id="KW-0997">Cell inner membrane</keyword>
<evidence type="ECO:0000313" key="10">
    <source>
        <dbReference type="EMBL" id="MBO3275806.1"/>
    </source>
</evidence>
<dbReference type="Proteomes" id="UP000669060">
    <property type="component" value="Unassembled WGS sequence"/>
</dbReference>
<evidence type="ECO:0000256" key="8">
    <source>
        <dbReference type="ARBA" id="ARBA00023136"/>
    </source>
</evidence>
<sequence length="269" mass="29042">MSTVIQVSSLSKTFGSRRMLRDVTFSIGAGERVALLGPSGAGKSTLLRSLSGLTVADRGSDVRLHGRTVQLNGRLHGACRAERCRTGYIFQQFNLVGRLSVLGNVLLGYLGRIPRWRALLGQFSAEERRKAEEALERVGLSGFGAQRANTLSGGQMQRVAIARALVQEADLILADEPIASLDPHSAREVMELLQRICAEDGKTLLVSLHQVDYARRYCQRALALRDGEVLFDGPIAGLGDASLDALYSKPRVSTLTFPNSAPLAIAVGE</sequence>
<dbReference type="PROSITE" id="PS50893">
    <property type="entry name" value="ABC_TRANSPORTER_2"/>
    <property type="match status" value="1"/>
</dbReference>
<keyword evidence="6 10" id="KW-0067">ATP-binding</keyword>
<evidence type="ECO:0000256" key="4">
    <source>
        <dbReference type="ARBA" id="ARBA00022519"/>
    </source>
</evidence>
<evidence type="ECO:0000256" key="2">
    <source>
        <dbReference type="ARBA" id="ARBA00022448"/>
    </source>
</evidence>
<keyword evidence="3" id="KW-1003">Cell membrane</keyword>
<dbReference type="RefSeq" id="WP_208313764.1">
    <property type="nucleotide sequence ID" value="NZ_JAELYA010000004.1"/>
</dbReference>
<dbReference type="InterPro" id="IPR027417">
    <property type="entry name" value="P-loop_NTPase"/>
</dbReference>
<reference evidence="10 11" key="1">
    <citation type="submission" date="2020-12" db="EMBL/GenBank/DDBJ databases">
        <title>Pseudomonas schmalbachii sp. nov. isolated from millipede gut.</title>
        <authorList>
            <person name="Shelomi M."/>
        </authorList>
    </citation>
    <scope>NUCLEOTIDE SEQUENCE [LARGE SCALE GENOMIC DNA]</scope>
    <source>
        <strain evidence="10 11">Milli4</strain>
    </source>
</reference>
<dbReference type="Gene3D" id="3.40.50.300">
    <property type="entry name" value="P-loop containing nucleotide triphosphate hydrolases"/>
    <property type="match status" value="1"/>
</dbReference>
<dbReference type="GO" id="GO:0005524">
    <property type="term" value="F:ATP binding"/>
    <property type="evidence" value="ECO:0007669"/>
    <property type="project" value="UniProtKB-KW"/>
</dbReference>
<comment type="subcellular location">
    <subcellularLocation>
        <location evidence="1">Cell inner membrane</location>
        <topology evidence="1">Peripheral membrane protein</topology>
    </subcellularLocation>
</comment>
<keyword evidence="8" id="KW-0472">Membrane</keyword>
<evidence type="ECO:0000256" key="1">
    <source>
        <dbReference type="ARBA" id="ARBA00004417"/>
    </source>
</evidence>
<dbReference type="PROSITE" id="PS00211">
    <property type="entry name" value="ABC_TRANSPORTER_1"/>
    <property type="match status" value="1"/>
</dbReference>
<accession>A0ABS3TQ80</accession>
<dbReference type="Pfam" id="PF00005">
    <property type="entry name" value="ABC_tran"/>
    <property type="match status" value="1"/>
</dbReference>
<dbReference type="InterPro" id="IPR012693">
    <property type="entry name" value="ABC_transpr_PhnC"/>
</dbReference>
<evidence type="ECO:0000259" key="9">
    <source>
        <dbReference type="PROSITE" id="PS50893"/>
    </source>
</evidence>
<dbReference type="SUPFAM" id="SSF52540">
    <property type="entry name" value="P-loop containing nucleoside triphosphate hydrolases"/>
    <property type="match status" value="1"/>
</dbReference>
<organism evidence="10 11">
    <name type="scientific">Pseudomonas schmalbachii</name>
    <dbReference type="NCBI Taxonomy" id="2816993"/>
    <lineage>
        <taxon>Bacteria</taxon>
        <taxon>Pseudomonadati</taxon>
        <taxon>Pseudomonadota</taxon>
        <taxon>Gammaproteobacteria</taxon>
        <taxon>Pseudomonadales</taxon>
        <taxon>Pseudomonadaceae</taxon>
        <taxon>Pseudomonas</taxon>
    </lineage>
</organism>
<comment type="caution">
    <text evidence="10">The sequence shown here is derived from an EMBL/GenBank/DDBJ whole genome shotgun (WGS) entry which is preliminary data.</text>
</comment>
<protein>
    <submittedName>
        <fullName evidence="10">Phosphonate ABC transporter ATP-binding protein</fullName>
    </submittedName>
</protein>
<keyword evidence="11" id="KW-1185">Reference proteome</keyword>
<keyword evidence="5" id="KW-0547">Nucleotide-binding</keyword>
<dbReference type="InterPro" id="IPR003439">
    <property type="entry name" value="ABC_transporter-like_ATP-bd"/>
</dbReference>
<dbReference type="PANTHER" id="PTHR43166">
    <property type="entry name" value="AMINO ACID IMPORT ATP-BINDING PROTEIN"/>
    <property type="match status" value="1"/>
</dbReference>